<dbReference type="KEGG" id="muc:MuYL_1649"/>
<gene>
    <name evidence="2" type="ORF">MuYL_1649</name>
</gene>
<evidence type="ECO:0000313" key="2">
    <source>
        <dbReference type="EMBL" id="ASU33545.1"/>
    </source>
</evidence>
<feature type="domain" description="DUF6603" evidence="1">
    <location>
        <begin position="288"/>
        <end position="761"/>
    </location>
</feature>
<proteinExistence type="predicted"/>
<organism evidence="2 3">
    <name type="scientific">Mucilaginibacter xinganensis</name>
    <dbReference type="NCBI Taxonomy" id="1234841"/>
    <lineage>
        <taxon>Bacteria</taxon>
        <taxon>Pseudomonadati</taxon>
        <taxon>Bacteroidota</taxon>
        <taxon>Sphingobacteriia</taxon>
        <taxon>Sphingobacteriales</taxon>
        <taxon>Sphingobacteriaceae</taxon>
        <taxon>Mucilaginibacter</taxon>
    </lineage>
</organism>
<dbReference type="RefSeq" id="WP_094569988.1">
    <property type="nucleotide sequence ID" value="NZ_CP022743.1"/>
</dbReference>
<evidence type="ECO:0000313" key="3">
    <source>
        <dbReference type="Proteomes" id="UP000215002"/>
    </source>
</evidence>
<evidence type="ECO:0000259" key="1">
    <source>
        <dbReference type="Pfam" id="PF20248"/>
    </source>
</evidence>
<dbReference type="OrthoDB" id="768262at2"/>
<sequence length="1076" mass="113361">MSTEVDITLGLNLEIGSVPVSLSAELATSAAQTVYTFNGCMQTATIDIGSFISMVGSDFGVDVQLPPELNLEAIIDYVAGQVIYTSPTTGAATTELGVSAKFDLVYKNGTDTQDFTFTFYADTIISSPAPATGNPYVVGGSVDTDLKFANLPLVGSIPGFNEYTLKHLGFSYTNTDPQANGKPVNFNIPKVDTSANPLFTRTNAPDARDKSSYAISNQGGQTTFSLAQKGFSFTAGLMKEGSTQPENNFALPMSLPSATPANTPASYYQSGAKVNTSPPSSPIHWINVNKTFGPVSFQKIGLNYSGGEATFGLSAGLAMGGFSLDVQGLAITFPLPLPGMPAGDQLSFSIDGLGMEFQEPGLTIGGAFLKAQAGGFTNYFGEVIVQVGPFGFKAIGGYSPAQNNAPAAFFLYANLDVPLGGLPFLYVTGLAFGFGVNYGLVLPTMETLPTYLLLPNNAPPQGSAQDALTGVITQLVNGSVIINEPGEYWVAAGIQFTSFDMVTAFAMLTFSFGVEMQVALIGSCSIVLPQGDPYPLASIQVNLVASITPSTGQMGIMGALTPASYVFGSFIKLSGGFAFCLWFSGEHRGDFVVTLGGYFPSYTKPAWYPAVPRVQVTANLGPLQFAGSAYLALTPSMFMAGLQLAATFTAGPIKAWFSAGADFMISWAPFMYEADAYVNIGCSINLGLFTLNIHVGADVQIWGTPFGGVAHVDLDVVSFTIGFGSDAVAPAPVTWQNIELNFLPPPTSSTPPQQQQKMMMFAAAPEAAAGDTTTTANVSASVATGLTATNVVSEDGENWDWIVDPSNFVIITSSTVPSNYANWTIAAGTTTALSNDPTQYNLPDVDVSTEPYLQLAAGTVKYSPTQVWNPTLNVKPMKLANVKSHHTITLLKRTDSDSKGQFSDYLTAVSIEPVLGSSNTALWGDPTAAKDANTPALLPATLLGFQIIPLPRNPDTVNNVPLIDLLFTAGEQTDFSYTSAQPDDQFTVTSSFDKSTEDLSITITGGVSQQLTNSDYILSSLIDSQVAGRRNPILDDIAANGFHTYTAAQVTLTIMGTTEALTDWPVVEILGDLTAA</sequence>
<dbReference type="Pfam" id="PF20248">
    <property type="entry name" value="DUF6603"/>
    <property type="match status" value="1"/>
</dbReference>
<reference evidence="2 3" key="1">
    <citation type="submission" date="2017-08" db="EMBL/GenBank/DDBJ databases">
        <title>Complete genome sequence of Mucilaginibacter sp. strain BJC16-A31.</title>
        <authorList>
            <consortium name="Henan University of Science and Technology"/>
            <person name="You X."/>
        </authorList>
    </citation>
    <scope>NUCLEOTIDE SEQUENCE [LARGE SCALE GENOMIC DNA]</scope>
    <source>
        <strain evidence="2 3">BJC16-A31</strain>
    </source>
</reference>
<keyword evidence="3" id="KW-1185">Reference proteome</keyword>
<name>A0A223NUH8_9SPHI</name>
<dbReference type="EMBL" id="CP022743">
    <property type="protein sequence ID" value="ASU33545.1"/>
    <property type="molecule type" value="Genomic_DNA"/>
</dbReference>
<protein>
    <recommendedName>
        <fullName evidence="1">DUF6603 domain-containing protein</fullName>
    </recommendedName>
</protein>
<dbReference type="AlphaFoldDB" id="A0A223NUH8"/>
<dbReference type="Proteomes" id="UP000215002">
    <property type="component" value="Chromosome"/>
</dbReference>
<accession>A0A223NUH8</accession>
<dbReference type="InterPro" id="IPR046538">
    <property type="entry name" value="DUF6603"/>
</dbReference>